<evidence type="ECO:0000313" key="3">
    <source>
        <dbReference type="Proteomes" id="UP000576969"/>
    </source>
</evidence>
<sequence length="356" mass="41177">MTVFAQHHPSPVGRSSRQAAADAFFARPATPELLSRVLAEAGTPAVLLEAWQRDCDRARAASAAVTEALAARLGADARARTAERAAAEAEVRERKEAYRQRERERKARWIAANPEKMQKQRRRWREGHRDQVRASGRAYYHRNRDELLAATKRRNQDDPATRAAQQRRYYEKNQEHLTQRQREYRADPEVKERYNAYNKEWRRRERARIAAGLPPRRLHRVTATERRANHDAAEAFFTRPRTPAQRNRTRQEEEPTPLELIAAWERDSARAREAFAYPQRRAELAQRRAREQARQEAHLSAIQAAREAEASRMDEIARAINARLRLPARRRDPHHNDPAAPHTPGVSPRSRGGPSL</sequence>
<protein>
    <submittedName>
        <fullName evidence="2">Uncharacterized protein</fullName>
    </submittedName>
</protein>
<keyword evidence="3" id="KW-1185">Reference proteome</keyword>
<organism evidence="2 3">
    <name type="scientific">Microbacterium immunditiarum</name>
    <dbReference type="NCBI Taxonomy" id="337480"/>
    <lineage>
        <taxon>Bacteria</taxon>
        <taxon>Bacillati</taxon>
        <taxon>Actinomycetota</taxon>
        <taxon>Actinomycetes</taxon>
        <taxon>Micrococcales</taxon>
        <taxon>Microbacteriaceae</taxon>
        <taxon>Microbacterium</taxon>
    </lineage>
</organism>
<dbReference type="Proteomes" id="UP000576969">
    <property type="component" value="Unassembled WGS sequence"/>
</dbReference>
<accession>A0A7Y9GMJ9</accession>
<dbReference type="AlphaFoldDB" id="A0A7Y9GMJ9"/>
<feature type="region of interest" description="Disordered" evidence="1">
    <location>
        <begin position="324"/>
        <end position="356"/>
    </location>
</feature>
<dbReference type="EMBL" id="JACCBV010000001">
    <property type="protein sequence ID" value="NYE18110.1"/>
    <property type="molecule type" value="Genomic_DNA"/>
</dbReference>
<reference evidence="2 3" key="1">
    <citation type="submission" date="2020-07" db="EMBL/GenBank/DDBJ databases">
        <title>Sequencing the genomes of 1000 actinobacteria strains.</title>
        <authorList>
            <person name="Klenk H.-P."/>
        </authorList>
    </citation>
    <scope>NUCLEOTIDE SEQUENCE [LARGE SCALE GENOMIC DNA]</scope>
    <source>
        <strain evidence="2 3">DSM 24662</strain>
    </source>
</reference>
<evidence type="ECO:0000256" key="1">
    <source>
        <dbReference type="SAM" id="MobiDB-lite"/>
    </source>
</evidence>
<gene>
    <name evidence="2" type="ORF">BJ991_000138</name>
</gene>
<proteinExistence type="predicted"/>
<comment type="caution">
    <text evidence="2">The sequence shown here is derived from an EMBL/GenBank/DDBJ whole genome shotgun (WGS) entry which is preliminary data.</text>
</comment>
<feature type="region of interest" description="Disordered" evidence="1">
    <location>
        <begin position="152"/>
        <end position="182"/>
    </location>
</feature>
<name>A0A7Y9GMJ9_9MICO</name>
<feature type="compositionally biased region" description="Basic and acidic residues" evidence="1">
    <location>
        <begin position="168"/>
        <end position="182"/>
    </location>
</feature>
<dbReference type="RefSeq" id="WP_179486551.1">
    <property type="nucleotide sequence ID" value="NZ_JACCBV010000001.1"/>
</dbReference>
<evidence type="ECO:0000313" key="2">
    <source>
        <dbReference type="EMBL" id="NYE18110.1"/>
    </source>
</evidence>